<gene>
    <name evidence="2" type="ORF">RF55_18151</name>
</gene>
<feature type="region of interest" description="Disordered" evidence="1">
    <location>
        <begin position="58"/>
        <end position="85"/>
    </location>
</feature>
<feature type="region of interest" description="Disordered" evidence="1">
    <location>
        <begin position="1"/>
        <end position="39"/>
    </location>
</feature>
<feature type="compositionally biased region" description="Basic and acidic residues" evidence="1">
    <location>
        <begin position="99"/>
        <end position="109"/>
    </location>
</feature>
<comment type="caution">
    <text evidence="2">The sequence shown here is derived from an EMBL/GenBank/DDBJ whole genome shotgun (WGS) entry which is preliminary data.</text>
</comment>
<dbReference type="PaxDb" id="67767-A0A0J7K1Q3"/>
<dbReference type="Proteomes" id="UP000036403">
    <property type="component" value="Unassembled WGS sequence"/>
</dbReference>
<feature type="compositionally biased region" description="Basic and acidic residues" evidence="1">
    <location>
        <begin position="58"/>
        <end position="67"/>
    </location>
</feature>
<accession>A0A0J7K1Q3</accession>
<feature type="compositionally biased region" description="Polar residues" evidence="1">
    <location>
        <begin position="1"/>
        <end position="16"/>
    </location>
</feature>
<protein>
    <submittedName>
        <fullName evidence="2">Uncharacterized protein</fullName>
    </submittedName>
</protein>
<feature type="region of interest" description="Disordered" evidence="1">
    <location>
        <begin position="99"/>
        <end position="144"/>
    </location>
</feature>
<name>A0A0J7K1Q3_LASNI</name>
<reference evidence="2 3" key="1">
    <citation type="submission" date="2015-04" db="EMBL/GenBank/DDBJ databases">
        <title>Lasius niger genome sequencing.</title>
        <authorList>
            <person name="Konorov E.A."/>
            <person name="Nikitin M.A."/>
            <person name="Kirill M.V."/>
            <person name="Chang P."/>
        </authorList>
    </citation>
    <scope>NUCLEOTIDE SEQUENCE [LARGE SCALE GENOMIC DNA]</scope>
    <source>
        <tissue evidence="2">Whole</tissue>
    </source>
</reference>
<sequence length="144" mass="15308">MSEQYTDKNVTPQKSSDPPVAGVEGVSPAPSPSSSYEGLAGAFPACVPSFLASADIKEDTQELERDVSPAPSAVPSVPSSSVDTTACLTASEKEEHMYISDAESGHRTVFEGSPSETQEDTENKISNKRITLSQKGRGRENLHH</sequence>
<organism evidence="2 3">
    <name type="scientific">Lasius niger</name>
    <name type="common">Black garden ant</name>
    <dbReference type="NCBI Taxonomy" id="67767"/>
    <lineage>
        <taxon>Eukaryota</taxon>
        <taxon>Metazoa</taxon>
        <taxon>Ecdysozoa</taxon>
        <taxon>Arthropoda</taxon>
        <taxon>Hexapoda</taxon>
        <taxon>Insecta</taxon>
        <taxon>Pterygota</taxon>
        <taxon>Neoptera</taxon>
        <taxon>Endopterygota</taxon>
        <taxon>Hymenoptera</taxon>
        <taxon>Apocrita</taxon>
        <taxon>Aculeata</taxon>
        <taxon>Formicoidea</taxon>
        <taxon>Formicidae</taxon>
        <taxon>Formicinae</taxon>
        <taxon>Lasius</taxon>
        <taxon>Lasius</taxon>
    </lineage>
</organism>
<evidence type="ECO:0000256" key="1">
    <source>
        <dbReference type="SAM" id="MobiDB-lite"/>
    </source>
</evidence>
<evidence type="ECO:0000313" key="3">
    <source>
        <dbReference type="Proteomes" id="UP000036403"/>
    </source>
</evidence>
<keyword evidence="3" id="KW-1185">Reference proteome</keyword>
<proteinExistence type="predicted"/>
<dbReference type="EMBL" id="LBMM01017041">
    <property type="protein sequence ID" value="KMQ84224.1"/>
    <property type="molecule type" value="Genomic_DNA"/>
</dbReference>
<dbReference type="AlphaFoldDB" id="A0A0J7K1Q3"/>
<evidence type="ECO:0000313" key="2">
    <source>
        <dbReference type="EMBL" id="KMQ84224.1"/>
    </source>
</evidence>
<feature type="compositionally biased region" description="Low complexity" evidence="1">
    <location>
        <begin position="68"/>
        <end position="82"/>
    </location>
</feature>